<organism evidence="3 4">
    <name type="scientific">Iris pallida</name>
    <name type="common">Sweet iris</name>
    <dbReference type="NCBI Taxonomy" id="29817"/>
    <lineage>
        <taxon>Eukaryota</taxon>
        <taxon>Viridiplantae</taxon>
        <taxon>Streptophyta</taxon>
        <taxon>Embryophyta</taxon>
        <taxon>Tracheophyta</taxon>
        <taxon>Spermatophyta</taxon>
        <taxon>Magnoliopsida</taxon>
        <taxon>Liliopsida</taxon>
        <taxon>Asparagales</taxon>
        <taxon>Iridaceae</taxon>
        <taxon>Iridoideae</taxon>
        <taxon>Irideae</taxon>
        <taxon>Iris</taxon>
    </lineage>
</organism>
<sequence length="58" mass="6643">MSSTSTKSRPEPPRSKPRRTFSLSGCPSFPLCKFLSPSFLLLMHSLLADFWRNRGEQQ</sequence>
<dbReference type="Proteomes" id="UP001140949">
    <property type="component" value="Unassembled WGS sequence"/>
</dbReference>
<keyword evidence="2" id="KW-0472">Membrane</keyword>
<feature type="region of interest" description="Disordered" evidence="1">
    <location>
        <begin position="1"/>
        <end position="22"/>
    </location>
</feature>
<evidence type="ECO:0000256" key="2">
    <source>
        <dbReference type="SAM" id="Phobius"/>
    </source>
</evidence>
<protein>
    <submittedName>
        <fullName evidence="3">Cytochrome P450 superfamily protein isoform X4</fullName>
    </submittedName>
</protein>
<keyword evidence="2" id="KW-0812">Transmembrane</keyword>
<keyword evidence="4" id="KW-1185">Reference proteome</keyword>
<evidence type="ECO:0000313" key="4">
    <source>
        <dbReference type="Proteomes" id="UP001140949"/>
    </source>
</evidence>
<reference evidence="3" key="2">
    <citation type="submission" date="2023-04" db="EMBL/GenBank/DDBJ databases">
        <authorList>
            <person name="Bruccoleri R.E."/>
            <person name="Oakeley E.J."/>
            <person name="Faust A.-M."/>
            <person name="Dessus-Babus S."/>
            <person name="Altorfer M."/>
            <person name="Burckhardt D."/>
            <person name="Oertli M."/>
            <person name="Naumann U."/>
            <person name="Petersen F."/>
            <person name="Wong J."/>
        </authorList>
    </citation>
    <scope>NUCLEOTIDE SEQUENCE</scope>
    <source>
        <strain evidence="3">GSM-AAB239-AS_SAM_17_03QT</strain>
        <tissue evidence="3">Leaf</tissue>
    </source>
</reference>
<dbReference type="AlphaFoldDB" id="A0AAX6DP43"/>
<dbReference type="EMBL" id="JANAVB010042866">
    <property type="protein sequence ID" value="KAJ6793553.1"/>
    <property type="molecule type" value="Genomic_DNA"/>
</dbReference>
<accession>A0AAX6DP43</accession>
<name>A0AAX6DP43_IRIPA</name>
<reference evidence="3" key="1">
    <citation type="journal article" date="2023" name="GigaByte">
        <title>Genome assembly of the bearded iris, Iris pallida Lam.</title>
        <authorList>
            <person name="Bruccoleri R.E."/>
            <person name="Oakeley E.J."/>
            <person name="Faust A.M.E."/>
            <person name="Altorfer M."/>
            <person name="Dessus-Babus S."/>
            <person name="Burckhardt D."/>
            <person name="Oertli M."/>
            <person name="Naumann U."/>
            <person name="Petersen F."/>
            <person name="Wong J."/>
        </authorList>
    </citation>
    <scope>NUCLEOTIDE SEQUENCE</scope>
    <source>
        <strain evidence="3">GSM-AAB239-AS_SAM_17_03QT</strain>
    </source>
</reference>
<keyword evidence="2" id="KW-1133">Transmembrane helix</keyword>
<evidence type="ECO:0000313" key="3">
    <source>
        <dbReference type="EMBL" id="KAJ6793553.1"/>
    </source>
</evidence>
<feature type="transmembrane region" description="Helical" evidence="2">
    <location>
        <begin position="21"/>
        <end position="43"/>
    </location>
</feature>
<comment type="caution">
    <text evidence="3">The sequence shown here is derived from an EMBL/GenBank/DDBJ whole genome shotgun (WGS) entry which is preliminary data.</text>
</comment>
<evidence type="ECO:0000256" key="1">
    <source>
        <dbReference type="SAM" id="MobiDB-lite"/>
    </source>
</evidence>
<gene>
    <name evidence="3" type="ORF">M6B38_236815</name>
</gene>
<proteinExistence type="predicted"/>